<dbReference type="RefSeq" id="XP_010243872.1">
    <property type="nucleotide sequence ID" value="XM_010245570.2"/>
</dbReference>
<gene>
    <name evidence="4" type="primary">LOC104587829</name>
</gene>
<protein>
    <submittedName>
        <fullName evidence="4">Uncharacterized protein LOC104587829 isoform X2</fullName>
    </submittedName>
</protein>
<evidence type="ECO:0000313" key="4">
    <source>
        <dbReference type="RefSeq" id="XP_010243872.1"/>
    </source>
</evidence>
<dbReference type="OrthoDB" id="1897584at2759"/>
<dbReference type="SUPFAM" id="SSF103657">
    <property type="entry name" value="BAR/IMD domain-like"/>
    <property type="match status" value="1"/>
</dbReference>
<evidence type="ECO:0000259" key="2">
    <source>
        <dbReference type="Pfam" id="PF20435"/>
    </source>
</evidence>
<feature type="region of interest" description="Disordered" evidence="1">
    <location>
        <begin position="1"/>
        <end position="35"/>
    </location>
</feature>
<dbReference type="PANTHER" id="PTHR35295">
    <property type="entry name" value="DNA LIGASE-LIKE PROTEIN"/>
    <property type="match status" value="1"/>
</dbReference>
<reference evidence="4" key="1">
    <citation type="submission" date="2025-08" db="UniProtKB">
        <authorList>
            <consortium name="RefSeq"/>
        </authorList>
    </citation>
    <scope>IDENTIFICATION</scope>
</reference>
<sequence length="174" mass="19656">MSAVKGSSKRRGKEEVDVLKPEKRKRDEDFDPDLSSDIKGILSALQQIKEKAQKDDQRRSEELISSVASEIKAMLDDARSQFDKERQSFVKALSKSSKECEGSLKNEYTKFQATYEKFCKEKDTHMQILKGTISTLEGLEFNSFHILKKDIVMIILTGNPDHHQSGASKAANNS</sequence>
<dbReference type="AlphaFoldDB" id="A0A1U7YWR7"/>
<name>A0A1U7YWR7_NELNU</name>
<keyword evidence="3" id="KW-1185">Reference proteome</keyword>
<dbReference type="Pfam" id="PF20435">
    <property type="entry name" value="ASY3-like"/>
    <property type="match status" value="1"/>
</dbReference>
<proteinExistence type="predicted"/>
<accession>A0A1U7YWR7</accession>
<organism evidence="3 4">
    <name type="scientific">Nelumbo nucifera</name>
    <name type="common">Sacred lotus</name>
    <dbReference type="NCBI Taxonomy" id="4432"/>
    <lineage>
        <taxon>Eukaryota</taxon>
        <taxon>Viridiplantae</taxon>
        <taxon>Streptophyta</taxon>
        <taxon>Embryophyta</taxon>
        <taxon>Tracheophyta</taxon>
        <taxon>Spermatophyta</taxon>
        <taxon>Magnoliopsida</taxon>
        <taxon>Proteales</taxon>
        <taxon>Nelumbonaceae</taxon>
        <taxon>Nelumbo</taxon>
    </lineage>
</organism>
<dbReference type="InterPro" id="IPR027267">
    <property type="entry name" value="AH/BAR_dom_sf"/>
</dbReference>
<dbReference type="InterPro" id="IPR046845">
    <property type="entry name" value="ASY3-like_CC"/>
</dbReference>
<evidence type="ECO:0000313" key="3">
    <source>
        <dbReference type="Proteomes" id="UP000189703"/>
    </source>
</evidence>
<dbReference type="Proteomes" id="UP000189703">
    <property type="component" value="Unplaced"/>
</dbReference>
<feature type="domain" description="Meiosis-specific protein ASY3-like coiled-coil" evidence="2">
    <location>
        <begin position="25"/>
        <end position="138"/>
    </location>
</feature>
<dbReference type="PANTHER" id="PTHR35295:SF1">
    <property type="entry name" value="DNA LIGASE-LIKE PROTEIN"/>
    <property type="match status" value="1"/>
</dbReference>
<evidence type="ECO:0000256" key="1">
    <source>
        <dbReference type="SAM" id="MobiDB-lite"/>
    </source>
</evidence>
<dbReference type="GeneID" id="104587829"/>
<feature type="compositionally biased region" description="Basic and acidic residues" evidence="1">
    <location>
        <begin position="12"/>
        <end position="28"/>
    </location>
</feature>